<dbReference type="AlphaFoldDB" id="A0A1I4CA37"/>
<sequence length="371" mass="36124">MANTIQLKRRVSGIAGAPAALKSGELAHNEVDDTLYVGKGDDGSGNATTILPLGGRGAFVDLGNTQTVAGAKTFSVVPKSSQDASAATDLVRKSQFDAGLADKAGASHGHAIADVSGLQTALDGKSDNAHGHAIADVTGLQTALNGKAPLASPALSGAPTAPTPTSGTNTTQIATTAFVQSALSGLGAGDMLKATYDSDADGKVDAAEAADSVPWAGITGKPSSFSPSAHSHAIAQVTGLQGALDAKAPLASPAMTGTPTAPTATNGTSTTQVATTAFVSAAIGALIDAAPGAMDTLNELAAALGDDPNFATTVTNALADKLAKASNLADVPNKATARSNLGLGSIATQAASNVSITGGSISGIALDGGTF</sequence>
<accession>A0A1I4CA37</accession>
<dbReference type="PANTHER" id="PTHR35191:SF1">
    <property type="entry name" value="PROPHAGE SIDE TAIL FIBER PROTEIN HOMOLOG STFQ-RELATED"/>
    <property type="match status" value="1"/>
</dbReference>
<dbReference type="InterPro" id="IPR051934">
    <property type="entry name" value="Phage_Tail_Fiber_Structural"/>
</dbReference>
<evidence type="ECO:0000313" key="1">
    <source>
        <dbReference type="EMBL" id="SFK78014.1"/>
    </source>
</evidence>
<dbReference type="Proteomes" id="UP000198851">
    <property type="component" value="Unassembled WGS sequence"/>
</dbReference>
<dbReference type="PANTHER" id="PTHR35191">
    <property type="entry name" value="PROPHAGE SIDE TAIL FIBER PROTEIN HOMOLOG STFQ-RELATED"/>
    <property type="match status" value="1"/>
</dbReference>
<dbReference type="OrthoDB" id="6458359at2"/>
<gene>
    <name evidence="1" type="ORF">SAMN04488036_102152</name>
</gene>
<dbReference type="RefSeq" id="WP_093321726.1">
    <property type="nucleotide sequence ID" value="NZ_FOSZ01000002.1"/>
</dbReference>
<dbReference type="Pfam" id="PF12789">
    <property type="entry name" value="PTR"/>
    <property type="match status" value="2"/>
</dbReference>
<proteinExistence type="predicted"/>
<dbReference type="EMBL" id="FOSZ01000002">
    <property type="protein sequence ID" value="SFK78014.1"/>
    <property type="molecule type" value="Genomic_DNA"/>
</dbReference>
<organism evidence="1 2">
    <name type="scientific">Shimia haliotis</name>
    <dbReference type="NCBI Taxonomy" id="1280847"/>
    <lineage>
        <taxon>Bacteria</taxon>
        <taxon>Pseudomonadati</taxon>
        <taxon>Pseudomonadota</taxon>
        <taxon>Alphaproteobacteria</taxon>
        <taxon>Rhodobacterales</taxon>
        <taxon>Roseobacteraceae</taxon>
    </lineage>
</organism>
<protein>
    <submittedName>
        <fullName evidence="1">Phage tail repeat like</fullName>
    </submittedName>
</protein>
<dbReference type="STRING" id="1280847.SAMN04488036_102152"/>
<evidence type="ECO:0000313" key="2">
    <source>
        <dbReference type="Proteomes" id="UP000198851"/>
    </source>
</evidence>
<reference evidence="2" key="1">
    <citation type="submission" date="2016-10" db="EMBL/GenBank/DDBJ databases">
        <authorList>
            <person name="Varghese N."/>
            <person name="Submissions S."/>
        </authorList>
    </citation>
    <scope>NUCLEOTIDE SEQUENCE [LARGE SCALE GENOMIC DNA]</scope>
    <source>
        <strain evidence="2">DSM 28453</strain>
    </source>
</reference>
<keyword evidence="2" id="KW-1185">Reference proteome</keyword>
<name>A0A1I4CA37_9RHOB</name>